<gene>
    <name evidence="1" type="ORF">ACOLOM_LOCUS10586</name>
</gene>
<evidence type="ECO:0000313" key="2">
    <source>
        <dbReference type="Proteomes" id="UP000789525"/>
    </source>
</evidence>
<organism evidence="1 2">
    <name type="scientific">Acaulospora colombiana</name>
    <dbReference type="NCBI Taxonomy" id="27376"/>
    <lineage>
        <taxon>Eukaryota</taxon>
        <taxon>Fungi</taxon>
        <taxon>Fungi incertae sedis</taxon>
        <taxon>Mucoromycota</taxon>
        <taxon>Glomeromycotina</taxon>
        <taxon>Glomeromycetes</taxon>
        <taxon>Diversisporales</taxon>
        <taxon>Acaulosporaceae</taxon>
        <taxon>Acaulospora</taxon>
    </lineage>
</organism>
<reference evidence="1" key="1">
    <citation type="submission" date="2021-06" db="EMBL/GenBank/DDBJ databases">
        <authorList>
            <person name="Kallberg Y."/>
            <person name="Tangrot J."/>
            <person name="Rosling A."/>
        </authorList>
    </citation>
    <scope>NUCLEOTIDE SEQUENCE</scope>
    <source>
        <strain evidence="1">CL356</strain>
    </source>
</reference>
<protein>
    <submittedName>
        <fullName evidence="1">2469_t:CDS:1</fullName>
    </submittedName>
</protein>
<evidence type="ECO:0000313" key="1">
    <source>
        <dbReference type="EMBL" id="CAG8709337.1"/>
    </source>
</evidence>
<comment type="caution">
    <text evidence="1">The sequence shown here is derived from an EMBL/GenBank/DDBJ whole genome shotgun (WGS) entry which is preliminary data.</text>
</comment>
<name>A0ACA9PJF1_9GLOM</name>
<dbReference type="EMBL" id="CAJVPT010034860">
    <property type="protein sequence ID" value="CAG8709337.1"/>
    <property type="molecule type" value="Genomic_DNA"/>
</dbReference>
<keyword evidence="2" id="KW-1185">Reference proteome</keyword>
<feature type="non-terminal residue" evidence="1">
    <location>
        <position position="72"/>
    </location>
</feature>
<accession>A0ACA9PJF1</accession>
<proteinExistence type="predicted"/>
<sequence length="72" mass="7222">MSQQAVCVYCASSMGTHPAYENAAKCGKMGLMGTVSQAVLDNGGHVVGISPYAMVAAGGEGSKTLEGANIDK</sequence>
<dbReference type="Proteomes" id="UP000789525">
    <property type="component" value="Unassembled WGS sequence"/>
</dbReference>